<keyword evidence="12 14" id="KW-0173">Coenzyme A biosynthesis</keyword>
<dbReference type="GO" id="GO:0005737">
    <property type="term" value="C:cytoplasm"/>
    <property type="evidence" value="ECO:0007669"/>
    <property type="project" value="UniProtKB-SubCell"/>
</dbReference>
<dbReference type="PATRIC" id="fig|1813736.3.peg.2074"/>
<dbReference type="Gene3D" id="3.40.50.300">
    <property type="entry name" value="P-loop containing nucleotide triphosphate hydrolases"/>
    <property type="match status" value="1"/>
</dbReference>
<dbReference type="GO" id="GO:0004594">
    <property type="term" value="F:pantothenate kinase activity"/>
    <property type="evidence" value="ECO:0007669"/>
    <property type="project" value="UniProtKB-UniRule"/>
</dbReference>
<organism evidence="17 18">
    <name type="scientific">Luteitalea pratensis</name>
    <dbReference type="NCBI Taxonomy" id="1855912"/>
    <lineage>
        <taxon>Bacteria</taxon>
        <taxon>Pseudomonadati</taxon>
        <taxon>Acidobacteriota</taxon>
        <taxon>Vicinamibacteria</taxon>
        <taxon>Vicinamibacterales</taxon>
        <taxon>Vicinamibacteraceae</taxon>
        <taxon>Luteitalea</taxon>
    </lineage>
</organism>
<dbReference type="HAMAP" id="MF_00215">
    <property type="entry name" value="Pantothen_kinase_1"/>
    <property type="match status" value="1"/>
</dbReference>
<protein>
    <recommendedName>
        <fullName evidence="6 14">Pantothenate kinase</fullName>
        <ecNumber evidence="5 14">2.7.1.33</ecNumber>
    </recommendedName>
    <alternativeName>
        <fullName evidence="13 14">Pantothenic acid kinase</fullName>
    </alternativeName>
</protein>
<evidence type="ECO:0000256" key="5">
    <source>
        <dbReference type="ARBA" id="ARBA00012102"/>
    </source>
</evidence>
<dbReference type="EC" id="2.7.1.33" evidence="5 14"/>
<accession>A0A143PJV3</accession>
<dbReference type="AlphaFoldDB" id="A0A143PJV3"/>
<evidence type="ECO:0000256" key="2">
    <source>
        <dbReference type="ARBA" id="ARBA00004496"/>
    </source>
</evidence>
<dbReference type="CDD" id="cd02025">
    <property type="entry name" value="PanK"/>
    <property type="match status" value="1"/>
</dbReference>
<comment type="catalytic activity">
    <reaction evidence="1 14 15">
        <text>(R)-pantothenate + ATP = (R)-4'-phosphopantothenate + ADP + H(+)</text>
        <dbReference type="Rhea" id="RHEA:16373"/>
        <dbReference type="ChEBI" id="CHEBI:10986"/>
        <dbReference type="ChEBI" id="CHEBI:15378"/>
        <dbReference type="ChEBI" id="CHEBI:29032"/>
        <dbReference type="ChEBI" id="CHEBI:30616"/>
        <dbReference type="ChEBI" id="CHEBI:456216"/>
        <dbReference type="EC" id="2.7.1.33"/>
    </reaction>
</comment>
<dbReference type="PIRSF" id="PIRSF000545">
    <property type="entry name" value="Pantothenate_kin"/>
    <property type="match status" value="1"/>
</dbReference>
<dbReference type="Pfam" id="PF00485">
    <property type="entry name" value="PRK"/>
    <property type="match status" value="1"/>
</dbReference>
<evidence type="ECO:0000256" key="9">
    <source>
        <dbReference type="ARBA" id="ARBA00022741"/>
    </source>
</evidence>
<dbReference type="InterPro" id="IPR027417">
    <property type="entry name" value="P-loop_NTPase"/>
</dbReference>
<keyword evidence="10 14" id="KW-0418">Kinase</keyword>
<evidence type="ECO:0000256" key="1">
    <source>
        <dbReference type="ARBA" id="ARBA00001206"/>
    </source>
</evidence>
<dbReference type="SUPFAM" id="SSF52540">
    <property type="entry name" value="P-loop containing nucleoside triphosphate hydrolases"/>
    <property type="match status" value="1"/>
</dbReference>
<evidence type="ECO:0000256" key="13">
    <source>
        <dbReference type="ARBA" id="ARBA00032866"/>
    </source>
</evidence>
<sequence>MDHLCPAGSGPILTFMPFCVGYRSRMSTAATALSRFLTFDRAAWAHLRDSTPLTLSESDVTALRGLNDALSMDEVVQIYLPLSRLLNLYVGASQGLYRTTQTFLGNDGAQVPFIIGLAGSVAVGKSTTARILQALLSRWPNHPSVDLVTTDGFLFPNAVLESRGLMKRKGFPESYDRARLVRFLADVKAGVAEVHAPVYSHQRYDIVPGLVQTVRQPDIVIVEGLNVLQAPPHQRDTDHLFASDFFDFSIYVDADERDIEQWYVARFVRLVETVFQDPDSYFHRYASLDVPQARATAAHIWAEINAPNLRENIQPTRMRAHLILTKDARHVVEQVQLRRV</sequence>
<keyword evidence="8 14" id="KW-0808">Transferase</keyword>
<evidence type="ECO:0000256" key="8">
    <source>
        <dbReference type="ARBA" id="ARBA00022679"/>
    </source>
</evidence>
<dbReference type="InterPro" id="IPR006083">
    <property type="entry name" value="PRK/URK"/>
</dbReference>
<dbReference type="EMBL" id="CP015136">
    <property type="protein sequence ID" value="AMY08771.1"/>
    <property type="molecule type" value="Genomic_DNA"/>
</dbReference>
<evidence type="ECO:0000256" key="7">
    <source>
        <dbReference type="ARBA" id="ARBA00022490"/>
    </source>
</evidence>
<keyword evidence="11 14" id="KW-0067">ATP-binding</keyword>
<evidence type="ECO:0000259" key="16">
    <source>
        <dbReference type="Pfam" id="PF00485"/>
    </source>
</evidence>
<feature type="domain" description="Phosphoribulokinase/uridine kinase" evidence="16">
    <location>
        <begin position="114"/>
        <end position="256"/>
    </location>
</feature>
<dbReference type="KEGG" id="abac:LuPra_01976"/>
<dbReference type="GO" id="GO:0015937">
    <property type="term" value="P:coenzyme A biosynthetic process"/>
    <property type="evidence" value="ECO:0007669"/>
    <property type="project" value="UniProtKB-UniRule"/>
</dbReference>
<evidence type="ECO:0000256" key="11">
    <source>
        <dbReference type="ARBA" id="ARBA00022840"/>
    </source>
</evidence>
<evidence type="ECO:0000256" key="10">
    <source>
        <dbReference type="ARBA" id="ARBA00022777"/>
    </source>
</evidence>
<comment type="pathway">
    <text evidence="3 14 15">Cofactor biosynthesis; coenzyme A biosynthesis; CoA from (R)-pantothenate: step 1/5.</text>
</comment>
<name>A0A143PJV3_LUTPR</name>
<proteinExistence type="inferred from homology"/>
<reference evidence="18" key="2">
    <citation type="submission" date="2016-04" db="EMBL/GenBank/DDBJ databases">
        <title>First Complete Genome Sequence of a Subdivision 6 Acidobacterium.</title>
        <authorList>
            <person name="Huang S."/>
            <person name="Vieira S."/>
            <person name="Bunk B."/>
            <person name="Riedel T."/>
            <person name="Sproeer C."/>
            <person name="Overmann J."/>
        </authorList>
    </citation>
    <scope>NUCLEOTIDE SEQUENCE [LARGE SCALE GENOMIC DNA]</scope>
    <source>
        <strain evidence="18">DSM 100886 HEG_-6_39</strain>
    </source>
</reference>
<dbReference type="InterPro" id="IPR004566">
    <property type="entry name" value="PanK"/>
</dbReference>
<evidence type="ECO:0000256" key="4">
    <source>
        <dbReference type="ARBA" id="ARBA00006087"/>
    </source>
</evidence>
<reference evidence="17 18" key="1">
    <citation type="journal article" date="2016" name="Genome Announc.">
        <title>First Complete Genome Sequence of a Subdivision 6 Acidobacterium Strain.</title>
        <authorList>
            <person name="Huang S."/>
            <person name="Vieira S."/>
            <person name="Bunk B."/>
            <person name="Riedel T."/>
            <person name="Sproer C."/>
            <person name="Overmann J."/>
        </authorList>
    </citation>
    <scope>NUCLEOTIDE SEQUENCE [LARGE SCALE GENOMIC DNA]</scope>
    <source>
        <strain evidence="18">DSM 100886 HEG_-6_39</strain>
    </source>
</reference>
<gene>
    <name evidence="14 17" type="primary">coaA</name>
    <name evidence="17" type="ORF">LuPra_01976</name>
</gene>
<evidence type="ECO:0000256" key="6">
    <source>
        <dbReference type="ARBA" id="ARBA00015080"/>
    </source>
</evidence>
<evidence type="ECO:0000256" key="15">
    <source>
        <dbReference type="RuleBase" id="RU003530"/>
    </source>
</evidence>
<evidence type="ECO:0000313" key="17">
    <source>
        <dbReference type="EMBL" id="AMY08771.1"/>
    </source>
</evidence>
<keyword evidence="9 14" id="KW-0547">Nucleotide-binding</keyword>
<keyword evidence="18" id="KW-1185">Reference proteome</keyword>
<evidence type="ECO:0000256" key="14">
    <source>
        <dbReference type="HAMAP-Rule" id="MF_00215"/>
    </source>
</evidence>
<dbReference type="UniPathway" id="UPA00241">
    <property type="reaction ID" value="UER00352"/>
</dbReference>
<dbReference type="PANTHER" id="PTHR10285">
    <property type="entry name" value="URIDINE KINASE"/>
    <property type="match status" value="1"/>
</dbReference>
<keyword evidence="7 14" id="KW-0963">Cytoplasm</keyword>
<feature type="binding site" evidence="14">
    <location>
        <begin position="119"/>
        <end position="126"/>
    </location>
    <ligand>
        <name>ATP</name>
        <dbReference type="ChEBI" id="CHEBI:30616"/>
    </ligand>
</feature>
<evidence type="ECO:0000313" key="18">
    <source>
        <dbReference type="Proteomes" id="UP000076079"/>
    </source>
</evidence>
<dbReference type="Proteomes" id="UP000076079">
    <property type="component" value="Chromosome"/>
</dbReference>
<evidence type="ECO:0000256" key="3">
    <source>
        <dbReference type="ARBA" id="ARBA00005225"/>
    </source>
</evidence>
<dbReference type="STRING" id="1855912.LuPra_01976"/>
<dbReference type="NCBIfam" id="TIGR00554">
    <property type="entry name" value="panK_bact"/>
    <property type="match status" value="1"/>
</dbReference>
<comment type="similarity">
    <text evidence="4 14 15">Belongs to the prokaryotic pantothenate kinase family.</text>
</comment>
<comment type="subcellular location">
    <subcellularLocation>
        <location evidence="2 14 15">Cytoplasm</location>
    </subcellularLocation>
</comment>
<evidence type="ECO:0000256" key="12">
    <source>
        <dbReference type="ARBA" id="ARBA00022993"/>
    </source>
</evidence>
<dbReference type="GO" id="GO:0005524">
    <property type="term" value="F:ATP binding"/>
    <property type="evidence" value="ECO:0007669"/>
    <property type="project" value="UniProtKB-UniRule"/>
</dbReference>